<sequence>MWLFFFRREFHVQELGKEEWPTTNGTLSATAEISRNWLVFIVKGGGLEIMRNTVFSLRRCSCRIKKWIFLLIKLLECRGRFERLAALRKLLFVATLFILINWNIPTN</sequence>
<dbReference type="EMBL" id="BPLQ01010200">
    <property type="protein sequence ID" value="GIY49079.1"/>
    <property type="molecule type" value="Genomic_DNA"/>
</dbReference>
<gene>
    <name evidence="1" type="ORF">CDAR_437981</name>
</gene>
<name>A0AAV4TTB0_9ARAC</name>
<dbReference type="Proteomes" id="UP001054837">
    <property type="component" value="Unassembled WGS sequence"/>
</dbReference>
<organism evidence="1 2">
    <name type="scientific">Caerostris darwini</name>
    <dbReference type="NCBI Taxonomy" id="1538125"/>
    <lineage>
        <taxon>Eukaryota</taxon>
        <taxon>Metazoa</taxon>
        <taxon>Ecdysozoa</taxon>
        <taxon>Arthropoda</taxon>
        <taxon>Chelicerata</taxon>
        <taxon>Arachnida</taxon>
        <taxon>Araneae</taxon>
        <taxon>Araneomorphae</taxon>
        <taxon>Entelegynae</taxon>
        <taxon>Araneoidea</taxon>
        <taxon>Araneidae</taxon>
        <taxon>Caerostris</taxon>
    </lineage>
</organism>
<evidence type="ECO:0000313" key="2">
    <source>
        <dbReference type="Proteomes" id="UP001054837"/>
    </source>
</evidence>
<evidence type="ECO:0000313" key="1">
    <source>
        <dbReference type="EMBL" id="GIY49079.1"/>
    </source>
</evidence>
<keyword evidence="2" id="KW-1185">Reference proteome</keyword>
<dbReference type="AlphaFoldDB" id="A0AAV4TTB0"/>
<reference evidence="1 2" key="1">
    <citation type="submission" date="2021-06" db="EMBL/GenBank/DDBJ databases">
        <title>Caerostris darwini draft genome.</title>
        <authorList>
            <person name="Kono N."/>
            <person name="Arakawa K."/>
        </authorList>
    </citation>
    <scope>NUCLEOTIDE SEQUENCE [LARGE SCALE GENOMIC DNA]</scope>
</reference>
<protein>
    <submittedName>
        <fullName evidence="1">Uncharacterized protein</fullName>
    </submittedName>
</protein>
<comment type="caution">
    <text evidence="1">The sequence shown here is derived from an EMBL/GenBank/DDBJ whole genome shotgun (WGS) entry which is preliminary data.</text>
</comment>
<accession>A0AAV4TTB0</accession>
<proteinExistence type="predicted"/>